<keyword evidence="6 9" id="KW-0472">Membrane</keyword>
<keyword evidence="5 9" id="KW-1133">Transmembrane helix</keyword>
<feature type="transmembrane region" description="Helical" evidence="9">
    <location>
        <begin position="256"/>
        <end position="272"/>
    </location>
</feature>
<evidence type="ECO:0000256" key="7">
    <source>
        <dbReference type="ARBA" id="ARBA00023170"/>
    </source>
</evidence>
<dbReference type="PANTHER" id="PTHR42643">
    <property type="entry name" value="IONOTROPIC RECEPTOR 20A-RELATED"/>
    <property type="match status" value="1"/>
</dbReference>
<evidence type="ECO:0000256" key="4">
    <source>
        <dbReference type="ARBA" id="ARBA00022692"/>
    </source>
</evidence>
<evidence type="ECO:0000256" key="9">
    <source>
        <dbReference type="SAM" id="Phobius"/>
    </source>
</evidence>
<name>A0ABN7AB45_9HEMI</name>
<accession>A0ABN7AB45</accession>
<evidence type="ECO:0000256" key="6">
    <source>
        <dbReference type="ARBA" id="ARBA00023136"/>
    </source>
</evidence>
<keyword evidence="4 9" id="KW-0812">Transmembrane</keyword>
<dbReference type="Proteomes" id="UP001307889">
    <property type="component" value="Chromosome 1"/>
</dbReference>
<feature type="transmembrane region" description="Helical" evidence="9">
    <location>
        <begin position="470"/>
        <end position="493"/>
    </location>
</feature>
<dbReference type="InterPro" id="IPR001320">
    <property type="entry name" value="Iontro_rcpt_C"/>
</dbReference>
<dbReference type="PANTHER" id="PTHR42643:SF33">
    <property type="entry name" value="GLUTAMATE RECEPTOR 2-LIKE PROTEIN"/>
    <property type="match status" value="1"/>
</dbReference>
<evidence type="ECO:0000256" key="3">
    <source>
        <dbReference type="ARBA" id="ARBA00022475"/>
    </source>
</evidence>
<dbReference type="Pfam" id="PF00060">
    <property type="entry name" value="Lig_chan"/>
    <property type="match status" value="1"/>
</dbReference>
<organism evidence="11 12">
    <name type="scientific">Nesidiocoris tenuis</name>
    <dbReference type="NCBI Taxonomy" id="355587"/>
    <lineage>
        <taxon>Eukaryota</taxon>
        <taxon>Metazoa</taxon>
        <taxon>Ecdysozoa</taxon>
        <taxon>Arthropoda</taxon>
        <taxon>Hexapoda</taxon>
        <taxon>Insecta</taxon>
        <taxon>Pterygota</taxon>
        <taxon>Neoptera</taxon>
        <taxon>Paraneoptera</taxon>
        <taxon>Hemiptera</taxon>
        <taxon>Heteroptera</taxon>
        <taxon>Panheteroptera</taxon>
        <taxon>Cimicomorpha</taxon>
        <taxon>Miridae</taxon>
        <taxon>Dicyphina</taxon>
        <taxon>Nesidiocoris</taxon>
    </lineage>
</organism>
<gene>
    <name evidence="11" type="ORF">NTJ_00871</name>
</gene>
<feature type="transmembrane region" description="Helical" evidence="9">
    <location>
        <begin position="284"/>
        <end position="306"/>
    </location>
</feature>
<feature type="transmembrane region" description="Helical" evidence="9">
    <location>
        <begin position="209"/>
        <end position="236"/>
    </location>
</feature>
<comment type="similarity">
    <text evidence="2">Belongs to the glutamate-gated ion channel (TC 1.A.10.1) family.</text>
</comment>
<comment type="subcellular location">
    <subcellularLocation>
        <location evidence="1">Cell membrane</location>
        <topology evidence="1">Multi-pass membrane protein</topology>
    </subcellularLocation>
</comment>
<evidence type="ECO:0000256" key="1">
    <source>
        <dbReference type="ARBA" id="ARBA00004651"/>
    </source>
</evidence>
<protein>
    <submittedName>
        <fullName evidence="11">Ligand-gated ion channel</fullName>
    </submittedName>
</protein>
<reference evidence="11 12" key="1">
    <citation type="submission" date="2023-09" db="EMBL/GenBank/DDBJ databases">
        <title>Nesidiocoris tenuis whole genome shotgun sequence.</title>
        <authorList>
            <person name="Shibata T."/>
            <person name="Shimoda M."/>
            <person name="Kobayashi T."/>
            <person name="Uehara T."/>
        </authorList>
    </citation>
    <scope>NUCLEOTIDE SEQUENCE [LARGE SCALE GENOMIC DNA]</scope>
    <source>
        <strain evidence="11 12">Japan</strain>
    </source>
</reference>
<dbReference type="SUPFAM" id="SSF53850">
    <property type="entry name" value="Periplasmic binding protein-like II"/>
    <property type="match status" value="1"/>
</dbReference>
<evidence type="ECO:0000256" key="2">
    <source>
        <dbReference type="ARBA" id="ARBA00008685"/>
    </source>
</evidence>
<evidence type="ECO:0000313" key="12">
    <source>
        <dbReference type="Proteomes" id="UP001307889"/>
    </source>
</evidence>
<keyword evidence="12" id="KW-1185">Reference proteome</keyword>
<keyword evidence="3" id="KW-1003">Cell membrane</keyword>
<feature type="domain" description="Ionotropic glutamate receptor C-terminal" evidence="10">
    <location>
        <begin position="218"/>
        <end position="394"/>
    </location>
</feature>
<dbReference type="Gene3D" id="1.10.287.70">
    <property type="match status" value="1"/>
</dbReference>
<evidence type="ECO:0000256" key="8">
    <source>
        <dbReference type="ARBA" id="ARBA00023180"/>
    </source>
</evidence>
<keyword evidence="8" id="KW-0325">Glycoprotein</keyword>
<evidence type="ECO:0000313" key="11">
    <source>
        <dbReference type="EMBL" id="BES88065.1"/>
    </source>
</evidence>
<keyword evidence="7" id="KW-0675">Receptor</keyword>
<dbReference type="InterPro" id="IPR052192">
    <property type="entry name" value="Insect_Ionotropic_Sensory_Rcpt"/>
</dbReference>
<sequence length="512" mass="58076">MNDSFVYALTTDGTADDALSSLRKIAVAFDSQIVLFAENRLFDVYRITENHPLTVTSFGYWNPKTGDLTVGYKTSRWNLRGATLKASTVVKEFERKLVGKKEYYDAQYLTSVDDLPRCSCKLHQYAEFVMNFKTDLGITPDWGYFNKTTQKFDRNSMYGQLEDGKIEFGLALSWMYSARVNVAFFAPATRILKSCVVFRHPPAGASMHAFALPFTSGTWIVTFVYVFTISVCLSVMRHQRQLNETDDPPGERQFSANFFLVAGIMCLQGSLIESIRIPLRILTFFLQLLALMVYSYYGATILGFLLTPTPRTITTVERLLDSHMDLWVENVSFHRHHFHAGISARATKYYDEAIKGPTPDQDKIIDRIVGLKSVQKGGTALYGLAPNLFENVQKLFSSSEICSLHYIHMLDMQTAIPVRKQSPYREMYNIAIQRILETGFADYEERTWHAQKPDCVGSEATAAVKLEATFIALMIYAVGFAIALIIFAVERILPPKSNWGKSKKRLTDVTYL</sequence>
<evidence type="ECO:0000259" key="10">
    <source>
        <dbReference type="Pfam" id="PF00060"/>
    </source>
</evidence>
<proteinExistence type="inferred from homology"/>
<evidence type="ECO:0000256" key="5">
    <source>
        <dbReference type="ARBA" id="ARBA00022989"/>
    </source>
</evidence>
<dbReference type="EMBL" id="AP028909">
    <property type="protein sequence ID" value="BES88065.1"/>
    <property type="molecule type" value="Genomic_DNA"/>
</dbReference>